<dbReference type="EMBL" id="MINN01000066">
    <property type="protein sequence ID" value="OIU72880.1"/>
    <property type="molecule type" value="Genomic_DNA"/>
</dbReference>
<feature type="domain" description="Methyltransferase small" evidence="3">
    <location>
        <begin position="28"/>
        <end position="196"/>
    </location>
</feature>
<dbReference type="SUPFAM" id="SSF53335">
    <property type="entry name" value="S-adenosyl-L-methionine-dependent methyltransferases"/>
    <property type="match status" value="1"/>
</dbReference>
<dbReference type="PANTHER" id="PTHR47816">
    <property type="entry name" value="RIBOSOMAL RNA SMALL SUBUNIT METHYLTRANSFERASE C"/>
    <property type="match status" value="1"/>
</dbReference>
<evidence type="ECO:0000313" key="5">
    <source>
        <dbReference type="Proteomes" id="UP000182062"/>
    </source>
</evidence>
<keyword evidence="5" id="KW-1185">Reference proteome</keyword>
<dbReference type="GO" id="GO:0008757">
    <property type="term" value="F:S-adenosylmethionine-dependent methyltransferase activity"/>
    <property type="evidence" value="ECO:0007669"/>
    <property type="project" value="InterPro"/>
</dbReference>
<gene>
    <name evidence="4" type="ORF">BHE18_00760</name>
</gene>
<dbReference type="Proteomes" id="UP000182062">
    <property type="component" value="Unassembled WGS sequence"/>
</dbReference>
<dbReference type="Pfam" id="PF05175">
    <property type="entry name" value="MTS"/>
    <property type="match status" value="1"/>
</dbReference>
<dbReference type="PANTHER" id="PTHR47816:SF4">
    <property type="entry name" value="RIBOSOMAL RNA SMALL SUBUNIT METHYLTRANSFERASE C"/>
    <property type="match status" value="1"/>
</dbReference>
<reference evidence="4 5" key="1">
    <citation type="submission" date="2016-09" db="EMBL/GenBank/DDBJ databases">
        <title>Bacillus aquimaris SAMM genome sequence reveals colonization and biosurfactant production capacities.</title>
        <authorList>
            <person name="Waghmode S.R."/>
            <person name="Suryavanshi M.V."/>
        </authorList>
    </citation>
    <scope>NUCLEOTIDE SEQUENCE [LARGE SCALE GENOMIC DNA]</scope>
    <source>
        <strain evidence="4 5">SAMM</strain>
    </source>
</reference>
<dbReference type="InterPro" id="IPR029063">
    <property type="entry name" value="SAM-dependent_MTases_sf"/>
</dbReference>
<sequence>MTNHYYSSKPEVGSNPQSIQFELRGHSFRFKTDQGVFSKKEVDFGSRTLIENFKLPETEGALLDVGCGYGPIGLALAKDFGDRMVHMVDVNERALSLAGENAKANGVENVRIYQSDRYKNVKDKGFAAILTNPPIRAGKETVHSILSESYDHLADKGELWVVIQKKQGAPSAMDKMEELFSNVEIAARKKGYYILRSVKEIR</sequence>
<evidence type="ECO:0000256" key="1">
    <source>
        <dbReference type="ARBA" id="ARBA00022603"/>
    </source>
</evidence>
<dbReference type="InterPro" id="IPR007848">
    <property type="entry name" value="Small_mtfrase_dom"/>
</dbReference>
<keyword evidence="1 4" id="KW-0489">Methyltransferase</keyword>
<dbReference type="OrthoDB" id="9764961at2"/>
<evidence type="ECO:0000259" key="3">
    <source>
        <dbReference type="Pfam" id="PF05175"/>
    </source>
</evidence>
<evidence type="ECO:0000313" key="4">
    <source>
        <dbReference type="EMBL" id="OIU72880.1"/>
    </source>
</evidence>
<comment type="caution">
    <text evidence="4">The sequence shown here is derived from an EMBL/GenBank/DDBJ whole genome shotgun (WGS) entry which is preliminary data.</text>
</comment>
<dbReference type="InterPro" id="IPR046977">
    <property type="entry name" value="RsmC/RlmG"/>
</dbReference>
<proteinExistence type="predicted"/>
<protein>
    <submittedName>
        <fullName evidence="4">16S rRNA methyltransferase</fullName>
    </submittedName>
</protein>
<evidence type="ECO:0000256" key="2">
    <source>
        <dbReference type="ARBA" id="ARBA00022679"/>
    </source>
</evidence>
<dbReference type="GO" id="GO:0032259">
    <property type="term" value="P:methylation"/>
    <property type="evidence" value="ECO:0007669"/>
    <property type="project" value="UniProtKB-KW"/>
</dbReference>
<dbReference type="CDD" id="cd02440">
    <property type="entry name" value="AdoMet_MTases"/>
    <property type="match status" value="1"/>
</dbReference>
<keyword evidence="2 4" id="KW-0808">Transferase</keyword>
<accession>A0A1J6WM54</accession>
<dbReference type="Gene3D" id="3.40.50.150">
    <property type="entry name" value="Vaccinia Virus protein VP39"/>
    <property type="match status" value="1"/>
</dbReference>
<dbReference type="RefSeq" id="WP_071617111.1">
    <property type="nucleotide sequence ID" value="NZ_MINN01000066.1"/>
</dbReference>
<organism evidence="4 5">
    <name type="scientific">Rossellomorea aquimaris</name>
    <dbReference type="NCBI Taxonomy" id="189382"/>
    <lineage>
        <taxon>Bacteria</taxon>
        <taxon>Bacillati</taxon>
        <taxon>Bacillota</taxon>
        <taxon>Bacilli</taxon>
        <taxon>Bacillales</taxon>
        <taxon>Bacillaceae</taxon>
        <taxon>Rossellomorea</taxon>
    </lineage>
</organism>
<dbReference type="AlphaFoldDB" id="A0A1J6WM54"/>
<name>A0A1J6WM54_9BACI</name>